<evidence type="ECO:0000313" key="2">
    <source>
        <dbReference type="EMBL" id="GIH31542.1"/>
    </source>
</evidence>
<feature type="region of interest" description="Disordered" evidence="1">
    <location>
        <begin position="145"/>
        <end position="183"/>
    </location>
</feature>
<comment type="caution">
    <text evidence="2">The sequence shown here is derived from an EMBL/GenBank/DDBJ whole genome shotgun (WGS) entry which is preliminary data.</text>
</comment>
<feature type="region of interest" description="Disordered" evidence="1">
    <location>
        <begin position="1"/>
        <end position="106"/>
    </location>
</feature>
<reference evidence="2 3" key="1">
    <citation type="submission" date="2021-01" db="EMBL/GenBank/DDBJ databases">
        <title>Whole genome shotgun sequence of Microbispora amethystogenes NBRC 101907.</title>
        <authorList>
            <person name="Komaki H."/>
            <person name="Tamura T."/>
        </authorList>
    </citation>
    <scope>NUCLEOTIDE SEQUENCE [LARGE SCALE GENOMIC DNA]</scope>
    <source>
        <strain evidence="2 3">NBRC 101907</strain>
    </source>
</reference>
<evidence type="ECO:0000313" key="3">
    <source>
        <dbReference type="Proteomes" id="UP000651728"/>
    </source>
</evidence>
<dbReference type="Proteomes" id="UP000651728">
    <property type="component" value="Unassembled WGS sequence"/>
</dbReference>
<name>A0ABQ4F9Q5_9ACTN</name>
<gene>
    <name evidence="2" type="ORF">Mam01_17060</name>
</gene>
<feature type="compositionally biased region" description="Low complexity" evidence="1">
    <location>
        <begin position="39"/>
        <end position="60"/>
    </location>
</feature>
<feature type="compositionally biased region" description="Low complexity" evidence="1">
    <location>
        <begin position="76"/>
        <end position="94"/>
    </location>
</feature>
<proteinExistence type="predicted"/>
<dbReference type="EMBL" id="BOOB01000012">
    <property type="protein sequence ID" value="GIH31542.1"/>
    <property type="molecule type" value="Genomic_DNA"/>
</dbReference>
<feature type="compositionally biased region" description="Pro residues" evidence="1">
    <location>
        <begin position="95"/>
        <end position="105"/>
    </location>
</feature>
<protein>
    <submittedName>
        <fullName evidence="2">Uncharacterized protein</fullName>
    </submittedName>
</protein>
<evidence type="ECO:0000256" key="1">
    <source>
        <dbReference type="SAM" id="MobiDB-lite"/>
    </source>
</evidence>
<sequence length="183" mass="18867">MIFRRPLGATGQPGRQECRSSSRDTFSIFEEKAGGPLGLGAPPSSGADGVGVAEGVADTGSVDTGVAATGERDAAGDVTAAGTDVRAGAEAAPPASGPAAPPQPVTPTSVAIITADLRFFKKPIGAEYPRPQDAPTVVHNLWITSPRKRSPAFLDGRLPGVRTRPGPETGDRKRRKPPLGWRP</sequence>
<organism evidence="2 3">
    <name type="scientific">Microbispora amethystogenes</name>
    <dbReference type="NCBI Taxonomy" id="1427754"/>
    <lineage>
        <taxon>Bacteria</taxon>
        <taxon>Bacillati</taxon>
        <taxon>Actinomycetota</taxon>
        <taxon>Actinomycetes</taxon>
        <taxon>Streptosporangiales</taxon>
        <taxon>Streptosporangiaceae</taxon>
        <taxon>Microbispora</taxon>
    </lineage>
</organism>
<accession>A0ABQ4F9Q5</accession>
<keyword evidence="3" id="KW-1185">Reference proteome</keyword>